<keyword evidence="5" id="KW-1185">Reference proteome</keyword>
<comment type="similarity">
    <text evidence="2">Belongs to the gluconeogenesis factor family.</text>
</comment>
<comment type="caution">
    <text evidence="4">The sequence shown here is derived from an EMBL/GenBank/DDBJ whole genome shotgun (WGS) entry which is preliminary data.</text>
</comment>
<dbReference type="PANTHER" id="PTHR30135:SF3">
    <property type="entry name" value="GLUCONEOGENESIS FACTOR-RELATED"/>
    <property type="match status" value="1"/>
</dbReference>
<keyword evidence="3" id="KW-0472">Membrane</keyword>
<dbReference type="Gene3D" id="3.40.50.10680">
    <property type="entry name" value="CofD-like domains"/>
    <property type="match status" value="1"/>
</dbReference>
<keyword evidence="3" id="KW-0812">Transmembrane</keyword>
<evidence type="ECO:0000313" key="5">
    <source>
        <dbReference type="Proteomes" id="UP000295832"/>
    </source>
</evidence>
<dbReference type="Pfam" id="PF01933">
    <property type="entry name" value="CofD"/>
    <property type="match status" value="1"/>
</dbReference>
<proteinExistence type="inferred from homology"/>
<dbReference type="RefSeq" id="WP_134118962.1">
    <property type="nucleotide sequence ID" value="NZ_SOEG01000047.1"/>
</dbReference>
<dbReference type="HAMAP" id="MF_00973">
    <property type="entry name" value="Gluconeogen_factor"/>
    <property type="match status" value="1"/>
</dbReference>
<keyword evidence="1 2" id="KW-0963">Cytoplasm</keyword>
<organism evidence="4 5">
    <name type="scientific">Orenia marismortui</name>
    <dbReference type="NCBI Taxonomy" id="46469"/>
    <lineage>
        <taxon>Bacteria</taxon>
        <taxon>Bacillati</taxon>
        <taxon>Bacillota</taxon>
        <taxon>Clostridia</taxon>
        <taxon>Halanaerobiales</taxon>
        <taxon>Halobacteroidaceae</taxon>
        <taxon>Orenia</taxon>
    </lineage>
</organism>
<evidence type="ECO:0000313" key="4">
    <source>
        <dbReference type="EMBL" id="TDX45283.1"/>
    </source>
</evidence>
<feature type="transmembrane region" description="Helical" evidence="3">
    <location>
        <begin position="48"/>
        <end position="65"/>
    </location>
</feature>
<sequence length="411" mass="45633">MNKLRLMLYPGLKFKRWVFVIISGVILISLGVSMALNLNELNLLRYEVIGFLLVLAGIYVVGLGIRRMIISIYDALLPDKNAELIELLYQERYRRKGPKIVVVGGGTGLSTMLRGIKKFTNNITAIVTVADDGGSSGALRDELGILPPGDIRNCLVALADTEPLMEKLFQYRFSDGEDLKGHSFGNLFIATMTEVLGDFDKAVKESSKVLAIKGQVLPSTLEDVRLSARLKSGELIKGESQIPKVEGKIEEVFINPENSKPLPEALTALKEADAIILGPGSLYTSLLPNLLVKELSKAIKSSEALKLYICNVMTQFGETDDYTVSDHVQTLYDHVGDDIIDYVLVNNEEVDSDLLFKYAKEGAKPVEIDWDKLEELDIEVIEESLINQSDLVRHNPDKLAKVIIDLILERR</sequence>
<dbReference type="Proteomes" id="UP000295832">
    <property type="component" value="Unassembled WGS sequence"/>
</dbReference>
<dbReference type="PANTHER" id="PTHR30135">
    <property type="entry name" value="UNCHARACTERIZED PROTEIN YVCK-RELATED"/>
    <property type="match status" value="1"/>
</dbReference>
<reference evidence="4 5" key="1">
    <citation type="submission" date="2019-03" db="EMBL/GenBank/DDBJ databases">
        <title>Subsurface microbial communities from deep shales in Ohio and West Virginia, USA.</title>
        <authorList>
            <person name="Wrighton K."/>
        </authorList>
    </citation>
    <scope>NUCLEOTIDE SEQUENCE [LARGE SCALE GENOMIC DNA]</scope>
    <source>
        <strain evidence="4 5">MSL 6dP</strain>
    </source>
</reference>
<dbReference type="GO" id="GO:0005737">
    <property type="term" value="C:cytoplasm"/>
    <property type="evidence" value="ECO:0007669"/>
    <property type="project" value="UniProtKB-SubCell"/>
</dbReference>
<comment type="subcellular location">
    <subcellularLocation>
        <location evidence="2">Cytoplasm</location>
    </subcellularLocation>
</comment>
<dbReference type="InterPro" id="IPR002882">
    <property type="entry name" value="CofD"/>
</dbReference>
<dbReference type="EMBL" id="SOEG01000047">
    <property type="protein sequence ID" value="TDX45283.1"/>
    <property type="molecule type" value="Genomic_DNA"/>
</dbReference>
<dbReference type="InterPro" id="IPR038136">
    <property type="entry name" value="CofD-like_dom_sf"/>
</dbReference>
<feature type="transmembrane region" description="Helical" evidence="3">
    <location>
        <begin position="16"/>
        <end position="36"/>
    </location>
</feature>
<comment type="function">
    <text evidence="2">Required for morphogenesis under gluconeogenic growth conditions.</text>
</comment>
<evidence type="ECO:0000256" key="1">
    <source>
        <dbReference type="ARBA" id="ARBA00022490"/>
    </source>
</evidence>
<dbReference type="AlphaFoldDB" id="A0A4R8GT60"/>
<dbReference type="InterPro" id="IPR010119">
    <property type="entry name" value="Gluconeogen_factor"/>
</dbReference>
<dbReference type="CDD" id="cd07187">
    <property type="entry name" value="YvcK_like"/>
    <property type="match status" value="1"/>
</dbReference>
<dbReference type="GO" id="GO:0008360">
    <property type="term" value="P:regulation of cell shape"/>
    <property type="evidence" value="ECO:0007669"/>
    <property type="project" value="UniProtKB-UniRule"/>
</dbReference>
<name>A0A4R8GT60_9FIRM</name>
<gene>
    <name evidence="4" type="ORF">C7959_1478</name>
</gene>
<protein>
    <recommendedName>
        <fullName evidence="2">Putative gluconeogenesis factor</fullName>
    </recommendedName>
</protein>
<keyword evidence="3" id="KW-1133">Transmembrane helix</keyword>
<dbReference type="GO" id="GO:0043743">
    <property type="term" value="F:LPPG:FO 2-phospho-L-lactate transferase activity"/>
    <property type="evidence" value="ECO:0007669"/>
    <property type="project" value="InterPro"/>
</dbReference>
<dbReference type="NCBIfam" id="TIGR01826">
    <property type="entry name" value="CofD_related"/>
    <property type="match status" value="1"/>
</dbReference>
<accession>A0A4R8GT60</accession>
<dbReference type="STRING" id="926561.GCA_000379025_00712"/>
<evidence type="ECO:0000256" key="2">
    <source>
        <dbReference type="HAMAP-Rule" id="MF_00973"/>
    </source>
</evidence>
<dbReference type="SUPFAM" id="SSF142338">
    <property type="entry name" value="CofD-like"/>
    <property type="match status" value="1"/>
</dbReference>
<evidence type="ECO:0000256" key="3">
    <source>
        <dbReference type="SAM" id="Phobius"/>
    </source>
</evidence>